<keyword evidence="2" id="KW-1185">Reference proteome</keyword>
<organism evidence="1 2">
    <name type="scientific">Oesophagostomum dentatum</name>
    <name type="common">Nodular worm</name>
    <dbReference type="NCBI Taxonomy" id="61180"/>
    <lineage>
        <taxon>Eukaryota</taxon>
        <taxon>Metazoa</taxon>
        <taxon>Ecdysozoa</taxon>
        <taxon>Nematoda</taxon>
        <taxon>Chromadorea</taxon>
        <taxon>Rhabditida</taxon>
        <taxon>Rhabditina</taxon>
        <taxon>Rhabditomorpha</taxon>
        <taxon>Strongyloidea</taxon>
        <taxon>Strongylidae</taxon>
        <taxon>Oesophagostomum</taxon>
    </lineage>
</organism>
<dbReference type="InterPro" id="IPR021109">
    <property type="entry name" value="Peptidase_aspartic_dom_sf"/>
</dbReference>
<evidence type="ECO:0008006" key="3">
    <source>
        <dbReference type="Google" id="ProtNLM"/>
    </source>
</evidence>
<gene>
    <name evidence="1" type="ORF">OESDEN_25471</name>
</gene>
<accession>A0A0B1RPD2</accession>
<dbReference type="Gene3D" id="2.40.70.10">
    <property type="entry name" value="Acid Proteases"/>
    <property type="match status" value="1"/>
</dbReference>
<dbReference type="SUPFAM" id="SSF50630">
    <property type="entry name" value="Acid proteases"/>
    <property type="match status" value="1"/>
</dbReference>
<dbReference type="Proteomes" id="UP000053660">
    <property type="component" value="Unassembled WGS sequence"/>
</dbReference>
<proteinExistence type="predicted"/>
<dbReference type="AlphaFoldDB" id="A0A0B1RPD2"/>
<name>A0A0B1RPD2_OESDE</name>
<protein>
    <recommendedName>
        <fullName evidence="3">Peptidase A1 domain-containing protein</fullName>
    </recommendedName>
</protein>
<evidence type="ECO:0000313" key="1">
    <source>
        <dbReference type="EMBL" id="KHJ74913.1"/>
    </source>
</evidence>
<dbReference type="EMBL" id="KN613261">
    <property type="protein sequence ID" value="KHJ74913.1"/>
    <property type="molecule type" value="Genomic_DNA"/>
</dbReference>
<reference evidence="1 2" key="1">
    <citation type="submission" date="2014-03" db="EMBL/GenBank/DDBJ databases">
        <title>Draft genome of the hookworm Oesophagostomum dentatum.</title>
        <authorList>
            <person name="Mitreva M."/>
        </authorList>
    </citation>
    <scope>NUCLEOTIDE SEQUENCE [LARGE SCALE GENOMIC DNA]</scope>
    <source>
        <strain evidence="1 2">OD-Hann</strain>
    </source>
</reference>
<sequence>MNTTPQGGLLWRFGAPFNRQYCVVFDIAKKQIGFTTVGTNSTTARPPITTRRANVTATRTVPASTRRTNVTVTRTVPTSTRR</sequence>
<evidence type="ECO:0000313" key="2">
    <source>
        <dbReference type="Proteomes" id="UP000053660"/>
    </source>
</evidence>